<gene>
    <name evidence="2" type="ORF">OTJ99_000278</name>
</gene>
<evidence type="ECO:0000256" key="1">
    <source>
        <dbReference type="SAM" id="Phobius"/>
    </source>
</evidence>
<keyword evidence="1" id="KW-0472">Membrane</keyword>
<keyword evidence="1" id="KW-0812">Transmembrane</keyword>
<accession>A0ABY7BLB5</accession>
<name>A0ABY7BLB5_9FIRM</name>
<dbReference type="Proteomes" id="UP001164745">
    <property type="component" value="Chromosome"/>
</dbReference>
<protein>
    <submittedName>
        <fullName evidence="2">Uncharacterized protein</fullName>
    </submittedName>
</protein>
<proteinExistence type="predicted"/>
<feature type="transmembrane region" description="Helical" evidence="1">
    <location>
        <begin position="21"/>
        <end position="41"/>
    </location>
</feature>
<organism evidence="2 3">
    <name type="scientific">Caldicellulosiruptor naganoensis</name>
    <dbReference type="NCBI Taxonomy" id="29324"/>
    <lineage>
        <taxon>Bacteria</taxon>
        <taxon>Bacillati</taxon>
        <taxon>Bacillota</taxon>
        <taxon>Bacillota incertae sedis</taxon>
        <taxon>Caldicellulosiruptorales</taxon>
        <taxon>Caldicellulosiruptoraceae</taxon>
        <taxon>Caldicellulosiruptor</taxon>
    </lineage>
</organism>
<reference evidence="2" key="1">
    <citation type="submission" date="2022-12" db="EMBL/GenBank/DDBJ databases">
        <authorList>
            <person name="Bing R.G."/>
            <person name="Willard D.J."/>
            <person name="Manesh M.J.H."/>
            <person name="Laemthong T."/>
            <person name="Crosby J.R."/>
            <person name="Kelly R.M."/>
        </authorList>
    </citation>
    <scope>NUCLEOTIDE SEQUENCE</scope>
    <source>
        <strain evidence="2">DSM 8991</strain>
    </source>
</reference>
<sequence length="253" mass="29974">MNRIVVRHIEDKKEKNTITKISTLQRTVVVVVAVIFTFLLFKYAKEVVNRNELNADDRIRPITKTLVFGLSIEPGFIGNELFDFPTVGCYSLIALIWRHIIEDDNITLSENLVELTSEEKRSIEMALGKLKYILLDNPKEGFMRWIKSEDFKIYKKEYEDDVLEDFWAFHFLDMNVIFIGVSIISFIFWASYIFCNMLFLIIVTMVEFVINLRAVILKKEERVEDEEEKEIYENIKEEIRRIIYDGEEARGFR</sequence>
<keyword evidence="1" id="KW-1133">Transmembrane helix</keyword>
<dbReference type="RefSeq" id="WP_269015411.1">
    <property type="nucleotide sequence ID" value="NZ_CP113864.1"/>
</dbReference>
<evidence type="ECO:0000313" key="3">
    <source>
        <dbReference type="Proteomes" id="UP001164745"/>
    </source>
</evidence>
<feature type="transmembrane region" description="Helical" evidence="1">
    <location>
        <begin position="177"/>
        <end position="210"/>
    </location>
</feature>
<evidence type="ECO:0000313" key="2">
    <source>
        <dbReference type="EMBL" id="WAM31816.1"/>
    </source>
</evidence>
<keyword evidence="3" id="KW-1185">Reference proteome</keyword>
<dbReference type="EMBL" id="CP113864">
    <property type="protein sequence ID" value="WAM31816.1"/>
    <property type="molecule type" value="Genomic_DNA"/>
</dbReference>